<protein>
    <submittedName>
        <fullName evidence="1">10188_t:CDS:1</fullName>
    </submittedName>
</protein>
<comment type="caution">
    <text evidence="1">The sequence shown here is derived from an EMBL/GenBank/DDBJ whole genome shotgun (WGS) entry which is preliminary data.</text>
</comment>
<reference evidence="1" key="1">
    <citation type="submission" date="2021-06" db="EMBL/GenBank/DDBJ databases">
        <authorList>
            <person name="Kallberg Y."/>
            <person name="Tangrot J."/>
            <person name="Rosling A."/>
        </authorList>
    </citation>
    <scope>NUCLEOTIDE SEQUENCE</scope>
    <source>
        <strain evidence="1">UK204</strain>
    </source>
</reference>
<sequence>RSKCCLKRILMSPVISKIPDKLELPEEELGGELVEDIPRSMRILMTCAESSSEIFCLRFDHMVAIPMINTGLINKKTVVKVKKGMTPEELSNDKLDMIRRSNFIKRSYWWIKFFSY</sequence>
<evidence type="ECO:0000313" key="1">
    <source>
        <dbReference type="EMBL" id="CAG8743564.1"/>
    </source>
</evidence>
<dbReference type="EMBL" id="CAJVPQ010015737">
    <property type="protein sequence ID" value="CAG8743564.1"/>
    <property type="molecule type" value="Genomic_DNA"/>
</dbReference>
<organism evidence="1 2">
    <name type="scientific">Funneliformis caledonium</name>
    <dbReference type="NCBI Taxonomy" id="1117310"/>
    <lineage>
        <taxon>Eukaryota</taxon>
        <taxon>Fungi</taxon>
        <taxon>Fungi incertae sedis</taxon>
        <taxon>Mucoromycota</taxon>
        <taxon>Glomeromycotina</taxon>
        <taxon>Glomeromycetes</taxon>
        <taxon>Glomerales</taxon>
        <taxon>Glomeraceae</taxon>
        <taxon>Funneliformis</taxon>
    </lineage>
</organism>
<dbReference type="AlphaFoldDB" id="A0A9N9IMK1"/>
<evidence type="ECO:0000313" key="2">
    <source>
        <dbReference type="Proteomes" id="UP000789570"/>
    </source>
</evidence>
<name>A0A9N9IMK1_9GLOM</name>
<proteinExistence type="predicted"/>
<dbReference type="Proteomes" id="UP000789570">
    <property type="component" value="Unassembled WGS sequence"/>
</dbReference>
<dbReference type="OrthoDB" id="2418212at2759"/>
<accession>A0A9N9IMK1</accession>
<gene>
    <name evidence="1" type="ORF">FCALED_LOCUS15797</name>
</gene>
<feature type="non-terminal residue" evidence="1">
    <location>
        <position position="116"/>
    </location>
</feature>
<keyword evidence="2" id="KW-1185">Reference proteome</keyword>